<dbReference type="KEGG" id="bdm:EQG53_05445"/>
<reference evidence="1 5" key="1">
    <citation type="submission" date="2019-01" db="EMBL/GenBank/DDBJ databases">
        <title>Brevundimonas diminuta Genome sequencing and assembly.</title>
        <authorList>
            <person name="Chen H."/>
        </authorList>
    </citation>
    <scope>NUCLEOTIDE SEQUENCE [LARGE SCALE GENOMIC DNA]</scope>
    <source>
        <strain evidence="1">ATCC</strain>
        <strain evidence="5">ATCC(B) 19146</strain>
    </source>
</reference>
<accession>A0A410NVE3</accession>
<reference evidence="3 6" key="2">
    <citation type="submission" date="2020-12" db="EMBL/GenBank/DDBJ databases">
        <title>FDA dAtabase for Regulatory Grade micrObial Sequences (FDA-ARGOS): Supporting development and validation of Infectious Disease Dx tests.</title>
        <authorList>
            <person name="Kerrigan L."/>
            <person name="Long C."/>
            <person name="Tallon L."/>
            <person name="Sadzewicz L."/>
            <person name="Zhao X."/>
            <person name="Boylan J."/>
            <person name="Ott S."/>
            <person name="Bowen H."/>
            <person name="Vavikolanu K."/>
            <person name="Mehta A."/>
            <person name="Aluvathingal J."/>
            <person name="Nadendla S."/>
            <person name="Yan Y."/>
            <person name="Sichtig H."/>
        </authorList>
    </citation>
    <scope>NUCLEOTIDE SEQUENCE [LARGE SCALE GENOMIC DNA]</scope>
    <source>
        <strain evidence="3 6">FDAARGOS_1026</strain>
    </source>
</reference>
<evidence type="ECO:0000313" key="2">
    <source>
        <dbReference type="EMBL" id="QAT13846.1"/>
    </source>
</evidence>
<evidence type="ECO:0000313" key="4">
    <source>
        <dbReference type="EMBL" id="QQB88793.1"/>
    </source>
</evidence>
<keyword evidence="6" id="KW-1185">Reference proteome</keyword>
<dbReference type="EMBL" id="CP066026">
    <property type="protein sequence ID" value="QQB88793.1"/>
    <property type="molecule type" value="Genomic_DNA"/>
</dbReference>
<protein>
    <recommendedName>
        <fullName evidence="7">DUF551 domain-containing protein</fullName>
    </recommendedName>
</protein>
<dbReference type="EMBL" id="CP035093">
    <property type="protein sequence ID" value="QAT13842.1"/>
    <property type="molecule type" value="Genomic_DNA"/>
</dbReference>
<dbReference type="KEGG" id="bdm:EQG53_05425"/>
<organism evidence="1 5">
    <name type="scientific">Brevundimonas diminuta</name>
    <name type="common">Pseudomonas diminuta</name>
    <dbReference type="NCBI Taxonomy" id="293"/>
    <lineage>
        <taxon>Bacteria</taxon>
        <taxon>Pseudomonadati</taxon>
        <taxon>Pseudomonadota</taxon>
        <taxon>Alphaproteobacteria</taxon>
        <taxon>Caulobacterales</taxon>
        <taxon>Caulobacteraceae</taxon>
        <taxon>Brevundimonas</taxon>
    </lineage>
</organism>
<dbReference type="Proteomes" id="UP000596117">
    <property type="component" value="Chromosome"/>
</dbReference>
<name>A0A410NVE3_BREDI</name>
<dbReference type="AlphaFoldDB" id="A0A410NVE3"/>
<dbReference type="Proteomes" id="UP000287388">
    <property type="component" value="Chromosome"/>
</dbReference>
<evidence type="ECO:0000313" key="5">
    <source>
        <dbReference type="Proteomes" id="UP000287388"/>
    </source>
</evidence>
<evidence type="ECO:0000313" key="1">
    <source>
        <dbReference type="EMBL" id="QAT13842.1"/>
    </source>
</evidence>
<evidence type="ECO:0008006" key="7">
    <source>
        <dbReference type="Google" id="ProtNLM"/>
    </source>
</evidence>
<proteinExistence type="predicted"/>
<dbReference type="EMBL" id="CP066026">
    <property type="protein sequence ID" value="QQB88789.1"/>
    <property type="molecule type" value="Genomic_DNA"/>
</dbReference>
<dbReference type="EMBL" id="CP035093">
    <property type="protein sequence ID" value="QAT13846.1"/>
    <property type="molecule type" value="Genomic_DNA"/>
</dbReference>
<evidence type="ECO:0000313" key="6">
    <source>
        <dbReference type="Proteomes" id="UP000596117"/>
    </source>
</evidence>
<sequence>MTAPEVLEAWRFDIENAPEGESVIIATTGDHVGEAIAPVKGDPDDDWFWAGVGFVHANHKVIAWMPMPTHPAARQSRGGEG</sequence>
<dbReference type="RefSeq" id="WP_128719342.1">
    <property type="nucleotide sequence ID" value="NZ_CBCRVN010000016.1"/>
</dbReference>
<evidence type="ECO:0000313" key="3">
    <source>
        <dbReference type="EMBL" id="QQB88789.1"/>
    </source>
</evidence>
<gene>
    <name evidence="1" type="ORF">EQG53_05425</name>
    <name evidence="2" type="ORF">EQG53_05445</name>
    <name evidence="3" type="ORF">I6H83_16985</name>
    <name evidence="4" type="ORF">I6H83_17005</name>
</gene>